<dbReference type="GO" id="GO:0016787">
    <property type="term" value="F:hydrolase activity"/>
    <property type="evidence" value="ECO:0007669"/>
    <property type="project" value="UniProtKB-KW"/>
</dbReference>
<keyword evidence="1" id="KW-0732">Signal</keyword>
<dbReference type="SUPFAM" id="SSF53474">
    <property type="entry name" value="alpha/beta-Hydrolases"/>
    <property type="match status" value="1"/>
</dbReference>
<name>A0AAU7XCM0_9HYPH</name>
<accession>A0AAU7XCM0</accession>
<dbReference type="EMBL" id="CP158568">
    <property type="protein sequence ID" value="XBY45505.1"/>
    <property type="molecule type" value="Genomic_DNA"/>
</dbReference>
<evidence type="ECO:0000313" key="2">
    <source>
        <dbReference type="EMBL" id="XBY45505.1"/>
    </source>
</evidence>
<dbReference type="Gene3D" id="3.40.50.1820">
    <property type="entry name" value="alpha/beta hydrolase"/>
    <property type="match status" value="1"/>
</dbReference>
<feature type="signal peptide" evidence="1">
    <location>
        <begin position="1"/>
        <end position="31"/>
    </location>
</feature>
<protein>
    <submittedName>
        <fullName evidence="2">Alpha/beta hydrolase</fullName>
    </submittedName>
</protein>
<dbReference type="InterPro" id="IPR029058">
    <property type="entry name" value="AB_hydrolase_fold"/>
</dbReference>
<dbReference type="KEGG" id="mflg:ABS361_04265"/>
<proteinExistence type="predicted"/>
<dbReference type="RefSeq" id="WP_407050599.1">
    <property type="nucleotide sequence ID" value="NZ_CP158568.1"/>
</dbReference>
<organism evidence="2">
    <name type="scientific">Methyloraptor flagellatus</name>
    <dbReference type="NCBI Taxonomy" id="3162530"/>
    <lineage>
        <taxon>Bacteria</taxon>
        <taxon>Pseudomonadati</taxon>
        <taxon>Pseudomonadota</taxon>
        <taxon>Alphaproteobacteria</taxon>
        <taxon>Hyphomicrobiales</taxon>
        <taxon>Ancalomicrobiaceae</taxon>
        <taxon>Methyloraptor</taxon>
    </lineage>
</organism>
<sequence>MRAGSSSTTIVRGAVCTAVFAAALVAGSAGARADESVDLGGGKGVLIRPAGKPRASLILMPGGDGRVNVGAGGSFSGTLGNQLTRTRQAYVAAGFAVLLVDADADLAKAVATMAAIKRPVTVVGTSRGTQRAARGIAAGARPDGLVLTSGFLSDASGDSDNVMNILGSPAALPRTLVVHHRQDACKKTLPAGVEPFQKWAGSKARVVWLSGGVSDGNPCEARAHHGFNGIDGQVVSAVSGFAGR</sequence>
<gene>
    <name evidence="2" type="ORF">ABS361_04265</name>
</gene>
<dbReference type="AlphaFoldDB" id="A0AAU7XCM0"/>
<reference evidence="2" key="1">
    <citation type="submission" date="2024-06" db="EMBL/GenBank/DDBJ databases">
        <title>Methylostella associata gen. nov., sp. nov., a novel Ancalomicrobiaceae-affiliated facultatively methylotrophic bacteria that feed on methanotrophs of the genus Methylococcus.</title>
        <authorList>
            <person name="Saltykova V."/>
            <person name="Danilova O.V."/>
            <person name="Oshkin I.Y."/>
            <person name="Belova S.E."/>
            <person name="Pimenov N.V."/>
            <person name="Dedysh S.N."/>
        </authorList>
    </citation>
    <scope>NUCLEOTIDE SEQUENCE</scope>
    <source>
        <strain evidence="2">S20</strain>
    </source>
</reference>
<keyword evidence="2" id="KW-0378">Hydrolase</keyword>
<feature type="chain" id="PRO_5043941559" evidence="1">
    <location>
        <begin position="32"/>
        <end position="244"/>
    </location>
</feature>
<evidence type="ECO:0000256" key="1">
    <source>
        <dbReference type="SAM" id="SignalP"/>
    </source>
</evidence>